<dbReference type="InterPro" id="IPR007831">
    <property type="entry name" value="T2SS_GspE_N"/>
</dbReference>
<protein>
    <submittedName>
        <fullName evidence="5">Type II secretory pathway protein</fullName>
    </submittedName>
</protein>
<dbReference type="PANTHER" id="PTHR30258:SF1">
    <property type="entry name" value="PROTEIN TRANSPORT PROTEIN HOFB HOMOLOG"/>
    <property type="match status" value="1"/>
</dbReference>
<evidence type="ECO:0000256" key="1">
    <source>
        <dbReference type="ARBA" id="ARBA00006611"/>
    </source>
</evidence>
<keyword evidence="3" id="KW-0067">ATP-binding</keyword>
<dbReference type="Pfam" id="PF05157">
    <property type="entry name" value="MshEN"/>
    <property type="match status" value="1"/>
</dbReference>
<dbReference type="Gene3D" id="3.30.450.90">
    <property type="match status" value="1"/>
</dbReference>
<name>A0A1Z4VN84_9GAMM</name>
<dbReference type="PROSITE" id="PS00662">
    <property type="entry name" value="T2SP_E"/>
    <property type="match status" value="1"/>
</dbReference>
<dbReference type="PANTHER" id="PTHR30258">
    <property type="entry name" value="TYPE II SECRETION SYSTEM PROTEIN GSPE-RELATED"/>
    <property type="match status" value="1"/>
</dbReference>
<dbReference type="Proteomes" id="UP000218765">
    <property type="component" value="Chromosome"/>
</dbReference>
<dbReference type="Pfam" id="PF00437">
    <property type="entry name" value="T2SSE"/>
    <property type="match status" value="1"/>
</dbReference>
<dbReference type="Gene3D" id="3.40.50.300">
    <property type="entry name" value="P-loop containing nucleotide triphosphate hydrolases"/>
    <property type="match status" value="1"/>
</dbReference>
<dbReference type="SUPFAM" id="SSF52540">
    <property type="entry name" value="P-loop containing nucleoside triphosphate hydrolases"/>
    <property type="match status" value="1"/>
</dbReference>
<evidence type="ECO:0000256" key="2">
    <source>
        <dbReference type="ARBA" id="ARBA00022741"/>
    </source>
</evidence>
<gene>
    <name evidence="5" type="ORF">FOKN1_0562</name>
</gene>
<sequence>MSKLLSLSPAQLTAAGAAGHAGAEVMLERFDADPLSGELCEFDENGLRLVIHDHRSGERSEVSFEQVRVLSFAQDFHAAPGAAAGKGEARTYHVEFRDGGLRHGLCREVRLDAHGLHLLECGEDGGLHRLWLPLAAIERYRIGGMEGHGQPAAGGADSPTAPVRLDRPVRDPDQLSRLLSAHSYFLTGARQRRRPNDAPRADESPAELAVRLGVPFVDLKQFRIDESVLRLLSETVVREHCVFPLMVFRDHLVVAMENPADIELIKLLHFVSGMSVEGCVAERGAIQHAVDTWYGAREDNAALHDLEVQGSQDGGREMSLHEIERMGKEKPVVRMVNHILTDAIHRNASDIHIRPGEDEVALLFRQDGSLVPIRRFNKALLAAVVARIKIIGRMNIAERRLPQDGRARMIEGDAIVDMRISIIPTVNGESVVIRLLNVQTGLRSISELGFNSRDAERFVDLLHKSYGMLLVTGPTGSGKSTTLYAALQEVRKQNVNIITVEDPVEYHIDGIEQIQVNTAPGFTFARALRNILRHDPDVIMVGEIRDQETAKIAVESALTGHLVLSTLHTNDAPTTVMRLIEMGVESFLVKSSLLGVLAQRLVRINCPHCIEPEPVDATMRRFLGVGEDEVFHHGAGCEACNHTGFHGRMAVYELLAMTPELREILRPDVSADEVRERARAEGMVALTENALKLAREGRISLAEVYRVRLE</sequence>
<dbReference type="SUPFAM" id="SSF160246">
    <property type="entry name" value="EspE N-terminal domain-like"/>
    <property type="match status" value="1"/>
</dbReference>
<organism evidence="5 6">
    <name type="scientific">Thiohalobacter thiocyanaticus</name>
    <dbReference type="NCBI Taxonomy" id="585455"/>
    <lineage>
        <taxon>Bacteria</taxon>
        <taxon>Pseudomonadati</taxon>
        <taxon>Pseudomonadota</taxon>
        <taxon>Gammaproteobacteria</taxon>
        <taxon>Thiohalobacterales</taxon>
        <taxon>Thiohalobacteraceae</taxon>
        <taxon>Thiohalobacter</taxon>
    </lineage>
</organism>
<dbReference type="Gene3D" id="3.30.300.160">
    <property type="entry name" value="Type II secretion system, protein E, N-terminal domain"/>
    <property type="match status" value="1"/>
</dbReference>
<dbReference type="EMBL" id="AP018052">
    <property type="protein sequence ID" value="BAZ92965.1"/>
    <property type="molecule type" value="Genomic_DNA"/>
</dbReference>
<comment type="similarity">
    <text evidence="1">Belongs to the GSP E family.</text>
</comment>
<dbReference type="GO" id="GO:0016887">
    <property type="term" value="F:ATP hydrolysis activity"/>
    <property type="evidence" value="ECO:0007669"/>
    <property type="project" value="TreeGrafter"/>
</dbReference>
<dbReference type="InterPro" id="IPR001482">
    <property type="entry name" value="T2SS/T4SS_dom"/>
</dbReference>
<dbReference type="KEGG" id="ttc:FOKN1_0562"/>
<dbReference type="GO" id="GO:0005524">
    <property type="term" value="F:ATP binding"/>
    <property type="evidence" value="ECO:0007669"/>
    <property type="project" value="UniProtKB-KW"/>
</dbReference>
<evidence type="ECO:0000256" key="3">
    <source>
        <dbReference type="ARBA" id="ARBA00022840"/>
    </source>
</evidence>
<dbReference type="InterPro" id="IPR003593">
    <property type="entry name" value="AAA+_ATPase"/>
</dbReference>
<dbReference type="RefSeq" id="WP_096364506.1">
    <property type="nucleotide sequence ID" value="NZ_AP018052.1"/>
</dbReference>
<reference evidence="5 6" key="1">
    <citation type="submission" date="2017-05" db="EMBL/GenBank/DDBJ databases">
        <title>Thiocyanate degradation by Thiohalobacter thiocyanaticus FOKN1.</title>
        <authorList>
            <person name="Oshiki M."/>
            <person name="Fukushima T."/>
            <person name="Kawano S."/>
            <person name="Nakagawa J."/>
        </authorList>
    </citation>
    <scope>NUCLEOTIDE SEQUENCE [LARGE SCALE GENOMIC DNA]</scope>
    <source>
        <strain evidence="5 6">FOKN1</strain>
    </source>
</reference>
<evidence type="ECO:0000259" key="4">
    <source>
        <dbReference type="PROSITE" id="PS00662"/>
    </source>
</evidence>
<dbReference type="FunFam" id="3.40.50.300:FF:000398">
    <property type="entry name" value="Type IV pilus assembly ATPase PilB"/>
    <property type="match status" value="1"/>
</dbReference>
<keyword evidence="6" id="KW-1185">Reference proteome</keyword>
<feature type="domain" description="Bacterial type II secretion system protein E" evidence="4">
    <location>
        <begin position="532"/>
        <end position="546"/>
    </location>
</feature>
<keyword evidence="2" id="KW-0547">Nucleotide-binding</keyword>
<dbReference type="GO" id="GO:0005886">
    <property type="term" value="C:plasma membrane"/>
    <property type="evidence" value="ECO:0007669"/>
    <property type="project" value="TreeGrafter"/>
</dbReference>
<accession>A0A1Z4VN84</accession>
<dbReference type="AlphaFoldDB" id="A0A1Z4VN84"/>
<dbReference type="OrthoDB" id="9804785at2"/>
<dbReference type="InterPro" id="IPR027417">
    <property type="entry name" value="P-loop_NTPase"/>
</dbReference>
<dbReference type="CDD" id="cd01129">
    <property type="entry name" value="PulE-GspE-like"/>
    <property type="match status" value="1"/>
</dbReference>
<evidence type="ECO:0000313" key="6">
    <source>
        <dbReference type="Proteomes" id="UP000218765"/>
    </source>
</evidence>
<evidence type="ECO:0000313" key="5">
    <source>
        <dbReference type="EMBL" id="BAZ92965.1"/>
    </source>
</evidence>
<proteinExistence type="inferred from homology"/>
<dbReference type="SMART" id="SM00382">
    <property type="entry name" value="AAA"/>
    <property type="match status" value="1"/>
</dbReference>
<dbReference type="InterPro" id="IPR037257">
    <property type="entry name" value="T2SS_E_N_sf"/>
</dbReference>